<dbReference type="Pfam" id="PF13193">
    <property type="entry name" value="AMP-binding_C"/>
    <property type="match status" value="2"/>
</dbReference>
<keyword evidence="3" id="KW-0436">Ligase</keyword>
<dbReference type="Gene3D" id="3.30.559.30">
    <property type="entry name" value="Nonribosomal peptide synthetase, condensation domain"/>
    <property type="match status" value="6"/>
</dbReference>
<dbReference type="InterPro" id="IPR042099">
    <property type="entry name" value="ANL_N_sf"/>
</dbReference>
<dbReference type="Proteomes" id="UP001150569">
    <property type="component" value="Unassembled WGS sequence"/>
</dbReference>
<accession>A0A9W8DSN5</accession>
<dbReference type="NCBIfam" id="TIGR01733">
    <property type="entry name" value="AA-adenyl-dom"/>
    <property type="match status" value="4"/>
</dbReference>
<dbReference type="InterPro" id="IPR020806">
    <property type="entry name" value="PKS_PP-bd"/>
</dbReference>
<dbReference type="PROSITE" id="PS00455">
    <property type="entry name" value="AMP_BINDING"/>
    <property type="match status" value="4"/>
</dbReference>
<dbReference type="InterPro" id="IPR001242">
    <property type="entry name" value="Condensation_dom"/>
</dbReference>
<dbReference type="InterPro" id="IPR020845">
    <property type="entry name" value="AMP-binding_CS"/>
</dbReference>
<dbReference type="Gene3D" id="3.30.559.10">
    <property type="entry name" value="Chloramphenicol acetyltransferase-like domain"/>
    <property type="match status" value="6"/>
</dbReference>
<evidence type="ECO:0000256" key="3">
    <source>
        <dbReference type="ARBA" id="ARBA00022598"/>
    </source>
</evidence>
<dbReference type="InterPro" id="IPR000873">
    <property type="entry name" value="AMP-dep_synth/lig_dom"/>
</dbReference>
<dbReference type="InterPro" id="IPR045851">
    <property type="entry name" value="AMP-bd_C_sf"/>
</dbReference>
<gene>
    <name evidence="6" type="ORF">IWQ60_005897</name>
</gene>
<dbReference type="Pfam" id="PF00668">
    <property type="entry name" value="Condensation"/>
    <property type="match status" value="5"/>
</dbReference>
<dbReference type="InterPro" id="IPR025110">
    <property type="entry name" value="AMP-bd_C"/>
</dbReference>
<name>A0A9W8DSN5_9FUNG</name>
<dbReference type="OrthoDB" id="416786at2759"/>
<keyword evidence="2" id="KW-0597">Phosphoprotein</keyword>
<dbReference type="SUPFAM" id="SSF52777">
    <property type="entry name" value="CoA-dependent acyltransferases"/>
    <property type="match status" value="12"/>
</dbReference>
<dbReference type="GO" id="GO:0043041">
    <property type="term" value="P:amino acid activation for nonribosomal peptide biosynthetic process"/>
    <property type="evidence" value="ECO:0007669"/>
    <property type="project" value="TreeGrafter"/>
</dbReference>
<dbReference type="SMART" id="SM00823">
    <property type="entry name" value="PKS_PP"/>
    <property type="match status" value="3"/>
</dbReference>
<dbReference type="InterPro" id="IPR036736">
    <property type="entry name" value="ACP-like_sf"/>
</dbReference>
<dbReference type="GO" id="GO:0031177">
    <property type="term" value="F:phosphopantetheine binding"/>
    <property type="evidence" value="ECO:0007669"/>
    <property type="project" value="InterPro"/>
</dbReference>
<dbReference type="Gene3D" id="1.10.1200.10">
    <property type="entry name" value="ACP-like"/>
    <property type="match status" value="3"/>
</dbReference>
<dbReference type="PANTHER" id="PTHR45527:SF1">
    <property type="entry name" value="FATTY ACID SYNTHASE"/>
    <property type="match status" value="1"/>
</dbReference>
<organism evidence="6 7">
    <name type="scientific">Tieghemiomyces parasiticus</name>
    <dbReference type="NCBI Taxonomy" id="78921"/>
    <lineage>
        <taxon>Eukaryota</taxon>
        <taxon>Fungi</taxon>
        <taxon>Fungi incertae sedis</taxon>
        <taxon>Zoopagomycota</taxon>
        <taxon>Kickxellomycotina</taxon>
        <taxon>Dimargaritomycetes</taxon>
        <taxon>Dimargaritales</taxon>
        <taxon>Dimargaritaceae</taxon>
        <taxon>Tieghemiomyces</taxon>
    </lineage>
</organism>
<dbReference type="InterPro" id="IPR010071">
    <property type="entry name" value="AA_adenyl_dom"/>
</dbReference>
<dbReference type="NCBIfam" id="NF003417">
    <property type="entry name" value="PRK04813.1"/>
    <property type="match status" value="4"/>
</dbReference>
<proteinExistence type="predicted"/>
<evidence type="ECO:0000256" key="1">
    <source>
        <dbReference type="ARBA" id="ARBA00022450"/>
    </source>
</evidence>
<dbReference type="CDD" id="cd05930">
    <property type="entry name" value="A_NRPS"/>
    <property type="match status" value="4"/>
</dbReference>
<comment type="caution">
    <text evidence="6">The sequence shown here is derived from an EMBL/GenBank/DDBJ whole genome shotgun (WGS) entry which is preliminary data.</text>
</comment>
<dbReference type="Gene3D" id="3.40.50.12780">
    <property type="entry name" value="N-terminal domain of ligase-like"/>
    <property type="match status" value="4"/>
</dbReference>
<feature type="region of interest" description="Disordered" evidence="4">
    <location>
        <begin position="1"/>
        <end position="24"/>
    </location>
</feature>
<dbReference type="SUPFAM" id="SSF56801">
    <property type="entry name" value="Acetyl-CoA synthetase-like"/>
    <property type="match status" value="4"/>
</dbReference>
<evidence type="ECO:0000259" key="5">
    <source>
        <dbReference type="PROSITE" id="PS50075"/>
    </source>
</evidence>
<keyword evidence="7" id="KW-1185">Reference proteome</keyword>
<dbReference type="SUPFAM" id="SSF47336">
    <property type="entry name" value="ACP-like"/>
    <property type="match status" value="3"/>
</dbReference>
<feature type="domain" description="Carrier" evidence="5">
    <location>
        <begin position="2863"/>
        <end position="2939"/>
    </location>
</feature>
<dbReference type="GO" id="GO:0016874">
    <property type="term" value="F:ligase activity"/>
    <property type="evidence" value="ECO:0007669"/>
    <property type="project" value="UniProtKB-KW"/>
</dbReference>
<evidence type="ECO:0000313" key="6">
    <source>
        <dbReference type="EMBL" id="KAJ1923429.1"/>
    </source>
</evidence>
<dbReference type="InterPro" id="IPR023213">
    <property type="entry name" value="CAT-like_dom_sf"/>
</dbReference>
<dbReference type="Pfam" id="PF00501">
    <property type="entry name" value="AMP-binding"/>
    <property type="match status" value="4"/>
</dbReference>
<feature type="domain" description="Carrier" evidence="5">
    <location>
        <begin position="745"/>
        <end position="821"/>
    </location>
</feature>
<dbReference type="Pfam" id="PF00550">
    <property type="entry name" value="PP-binding"/>
    <property type="match status" value="3"/>
</dbReference>
<dbReference type="GO" id="GO:0044550">
    <property type="term" value="P:secondary metabolite biosynthetic process"/>
    <property type="evidence" value="ECO:0007669"/>
    <property type="project" value="TreeGrafter"/>
</dbReference>
<dbReference type="Gene3D" id="3.30.300.30">
    <property type="match status" value="4"/>
</dbReference>
<dbReference type="PROSITE" id="PS50075">
    <property type="entry name" value="CARRIER"/>
    <property type="match status" value="3"/>
</dbReference>
<evidence type="ECO:0000256" key="2">
    <source>
        <dbReference type="ARBA" id="ARBA00022553"/>
    </source>
</evidence>
<keyword evidence="1" id="KW-0596">Phosphopantetheine</keyword>
<dbReference type="GO" id="GO:0005737">
    <property type="term" value="C:cytoplasm"/>
    <property type="evidence" value="ECO:0007669"/>
    <property type="project" value="TreeGrafter"/>
</dbReference>
<dbReference type="EMBL" id="JANBPT010000335">
    <property type="protein sequence ID" value="KAJ1923429.1"/>
    <property type="molecule type" value="Genomic_DNA"/>
</dbReference>
<dbReference type="InterPro" id="IPR009081">
    <property type="entry name" value="PP-bd_ACP"/>
</dbReference>
<feature type="non-terminal residue" evidence="6">
    <location>
        <position position="5452"/>
    </location>
</feature>
<feature type="domain" description="Carrier" evidence="5">
    <location>
        <begin position="4370"/>
        <end position="4446"/>
    </location>
</feature>
<dbReference type="PANTHER" id="PTHR45527">
    <property type="entry name" value="NONRIBOSOMAL PEPTIDE SYNTHETASE"/>
    <property type="match status" value="1"/>
</dbReference>
<protein>
    <recommendedName>
        <fullName evidence="5">Carrier domain-containing protein</fullName>
    </recommendedName>
</protein>
<evidence type="ECO:0000313" key="7">
    <source>
        <dbReference type="Proteomes" id="UP001150569"/>
    </source>
</evidence>
<reference evidence="6" key="1">
    <citation type="submission" date="2022-07" db="EMBL/GenBank/DDBJ databases">
        <title>Phylogenomic reconstructions and comparative analyses of Kickxellomycotina fungi.</title>
        <authorList>
            <person name="Reynolds N.K."/>
            <person name="Stajich J.E."/>
            <person name="Barry K."/>
            <person name="Grigoriev I.V."/>
            <person name="Crous P."/>
            <person name="Smith M.E."/>
        </authorList>
    </citation>
    <scope>NUCLEOTIDE SEQUENCE</scope>
    <source>
        <strain evidence="6">RSA 861</strain>
    </source>
</reference>
<sequence>MASLRQPSRPAPAGRTGNPPPTTVLPLTKPVYTEPGYDHVAVVIPLRTDLEPATLSKVTWALLLARFAGAEQAVFGHSQALKSPFDLETMTLGLNVCALHLGPEVKLASAFGKSYLAPDHPSSHREWILSNDYQGKLATVLVVGDCQPHVDKNKPSAQTEQEALNALGAMTQATLVVSCQGDTRSLAIRITFSRSRVVRTAVQELAHQFCIVARALVDAAEDSKQFASMTIADVAWVNESEHQRLLRFAGTISHPDAVNTPTHLLVSEWAARTPGGIALDHAGRTVTYAELDRLTSALAQPLVRNYGARPEVRIALLLPKSIEFVIALFAVLKSGAAYVPIDPEYPEERIRYIIEDSRATLVLAGYESQGRLGNITCPKLLVSNVAVTMSSTEDNACPFVAHHSEPTDLAYIVYTSGTTGQPKGVMVEHGSLVSFTADPTFDRYYGPGQRDLLVMSVGFDAMLWPTMKTLCNGGTLVLPGLDLLGDLSSVHTANVTPSFLAKLHPEQFPLLRGIFCGGEPCNQRLVNMWSPHCSLVNGYGPTETTVVSFTTALHVDDKITVGRPLRNVLAYIVDDDLHLVPVGAPGQLLIGGLGVARGYCNQPELTAQRFIANPFGPGRVYLTGDRARWLSSGHVDLLGRMDHQVKLRGYRIELEEVETTAISFSTVQLAVAAVRNGRLVLFVEPQSVDISALLEYLRTHLAKFMVPDQVVPVTQLPLTVNGKVDRKALPDAAAPMLAAPPIGPLDLTELELRLREAWAQILQVPAERIGAADDFFRIGGDSISAILLVSKCRKLGYKATVPLIYECRQLHTLATRLTPLATAASEENQHQVQGCVDLTPIQRWWFGLSFRNPHHFNQSFTLRVDPSVTPGQIGRALVQLANHHDILRARFRLNEESAWEQCIPTTEAIPSHIPVTEATVNEVDYADFILKVQSSLHLTDGPVMAACLIHSGTESEPARLFWTIHHALVDLVSWRILIEDLQTLLTGGQLPPKTLSFQTWSSQLDDYVRNLTADTWPVQSMTVDNRQLLPPPEVLDPVPAAARLSISHEFDREFTTRLLLQLAPQWRVTPRDMLLATFARAYCQALGTTQVSFVMEGHGREPWSDAMDVSRTVGWFTALYPLVLDVPLGSSVLATLHHTKEAMQQIPVRGFSYSLLRHMPGADPTERAKLLAKTPERLDVQFNYFGRFGNAGAGGADSGAVGIEWDDRFGLHDFAPDEHVIFDLNPMPLVNQDRLRLVMEYNPRVYGTQWAEKLINLWRQDLEHLAATPTASVQPLLTRFDAPLLQPTAQEFDTLLADLEERGIASSDVAAILPCTPMQGGLLVATLQDPSAYLVQAAVSFSGNVDLDRLQQAWVNLTQRHSVLRTVFIPTAAPRGNGFAQVVLQRTPLAWRLAEAPLPSLIDYFNENRALGFDMAKPMVRVHVSPTERPNEYLQVITMHHALVDGWSIPLLLRDLCQLYTSPEMSTGENIPSFCQVVEQVVTQKEEVARVFWAEYLDGVRPTPAPMLAVEPTGDHGSALYHCPLAVSKPALLQTAQRFGVTLSTLLRATYALVLGHYLDRDDLVIGFVVSGRNLDIAGIANVVGPCLNTVPVRFRLTDRPLGAWLQQLQADATRMIPYEHTSLVKVNGWGSHTSTSPLFRAIGGFEKFPQASLQGGEVAMDLMQLHEFTEYPLSVNFVDEPGTVGVKCYYERMFCGEADIARLVQLISSVLSTLTGASDNATVSEVSLGHSDPVPRSPGRYITADGVQIPLATLDRYLAGKGLDSPYSVVTCDGRIVTRTAAAEAECDSLRALQLGSNLPSTLVPAAIISLDSFPHLSGADDGEFIRLAEACLIVSDGEDQIAPVDSVDRWVAVTCIDLLLGVGLEAKVTEDVWACVLAKPSLLLQMEYRIIQRFGTSLSIRSILACDNWPALARQITPPTAPLALKPDPADQAARASLVVLRTASATPYQTQAWLACALSENPSQFHHQARLRLPDQVTQSDLTCILDRFMDTVEWLRTTVWKEEGRLLTHVLSPGHPHLKAPAATGFLTLRCDELEGNSNLLVSMDLLTVAYRPEPPELIVRAHPILAPHALFNQLTYELQLAIGAKHEGRGYAISPSLTQAYAVAPNPEMSDQPARAYWEALLADSPTDLGLPPSHPRPRVPTFDSTSVRFDLDPGAIDGLTPLVKDYQALPVPWAALVGSYLMRISGAEGVLVDMLLNRGLQCEGLDSPALAHASCPVRVQGPVGASTLSDLSTTLSQQLRRSLGYLTPDYDPYTALVRPPTYSRWHPVRVGVQVDFAEPGVYHQSCVALWHDLIVRLDLTGRQPAMTLQYNPDLFRSTTIQRLGNNLLYYCQVARTGSRSLSLAPLVCPAEERLLLDQFGRNPGKYDPSRASSISALTLFRDSVQHSPGTMALESQIEAVTYAEMHARIHHLARALQGHSVQPQERVAVIVESCPATVMTMLALWLIRAVYVPVDRNLPAERQRYMVKAAQCTHVLNLTDAEVTWTEALPGLRLLRAEIGPDPEPFSYQPYPEDLAYIIFTSGTTGQPKGVMIRHTGLTNLLLAPEAALCPTPGSRLLQVMAVGFDSFILVALSPLCTSSTLVFSDGDIPAALRRADSVLMTPSVLGSLSPTDYPNLRRITTAGEPLPVELAAKWLPYCRVQNQYGPTEITVCSHAWEVEPGRPVTIGRPITGSECFIVDRFDRLVPIGVVGEICVGGLGVSAGYVNRPDLNDAKFVRLPYSDGLVYRTGDLGRWLPSGEVESLGRRDDQVKLRGFRIELAEVRGAILSLPGVQDAHVLVHERSLVAFICPHQLDEQSISSALRRVLPAYMVPNHSLGLDRIPCTTNGKADRPALLALFTEYLRTLQRSAQGESHGQVQGDALLVLWAAVANVLGLPRDPTIGHLSFFKLGGDSISAIQVSARCRQSGYRLPVPALLKNQPLSEVATAVEPLGRMIKSELAPIPYGVSFPLTSIQSWFFAQGLQNVNRFDQSFLLELTRPVSRDALETALLLLVNHHPVLRTRFSHDPDEQWSQSIPVPFTSLDHQVHEATCTEQGLPQLCCQVQQAIDIHHGRNVAAALVHLDPRADGSDPAPSLLFLTIHHLVVDLVSWSILLEDLASLLNGQVPPPPRLHFASWATELARWRQTVTATTLDPEPALADRPWSMLHNSASLVANVAAGEISYTVQVPTEVSESLIQAADDSFRLDELLLAAVCGALAKVTQSPTTTVHTESHGRHPWHEGLDLSRTVGWFTTILPVTVTGPPSGDLRGYLRQVKYAKRGLPFHGLETGWSTTPLTSNPKLTPSYCPMGVVFNFLGRTTGDYALTGQGRAPWVVRHDLVGHIPTCDPGELRPHVLEVLGRQTNASLELTVNYCPQVVPTATVAALGDELVKCLVEVATFDLTGLWVPSDFPLLEASLSDMAKIVADLPTLGLTVAEVENLYPMTPMQQGLWTATAKDPTEYLLQFAMTIDGVSDSDVLLHALEAVVARHAILRTVFLTSFSNARSNGIQVVSRRPRFGWRAIGCWPEVGVQDEEEYLRSDKALGFTPDQPLLRYCVVTYTQARLRLVTTIHHALIDGWSFGILTQELRLFLSSGPSASLSPAVAFADYVEHIGNLDDTEARTVWEDYLRGIEQPTTLLLPKAPAASSTRTEYHTVIYDDAAHLQTLVQDCGLTVYTLLKAAWAYLLHRYTGLSDIVFGNTVSGRALDLPGVDGVVGCLINTVPCRVTIGTGMQLQDFLQGINAQSQRLVAADHCHLADLNRWVAGDLRVTDMFNTMLVYENYPNTGMDSDDQAVTFSDLKAVESTEYALTGMAQIEHGQLTAVLNWSTSDFAQPYIEALGGHLRSTICQMADILQQLSGSSTLADLDLYSPAELQDLTIDMARPTKPIDFDICIPALFTKQVERTPDHPAVEYDDPVSGTISWTYRELLEKSRIIAHHLLAQEVQREEPVGLLIDRVPSTVAAMLGVHLAGAAFVPLDENLPLDRLQFIARDCGIRRILYNIGDVERVKAIRNVTGVATDSLDNLLINNRSGSTELALPMVQPTDLSHILYTSGTTGQPKGVQLEHRVMANFVQQSPEAIVIRSGMRVMQNMALTFDCCLAEILTTVCNGSTVVLRNDLLDTLPKVDVLMATPSVLATLDPTKYPNLRHVITAGEALPRPLAERWSSHCPVTNMYGPTECFVCHAVQFSSGGPVTIGHPLPNTECYILDHKLRPVPVGVPGDIYVGGVCVTRGYVNRPDLNSKALLPNPYTGRGYLYRTGDVGRWLLDGTVEYFARSDDQVKVRGHRVEPQEIEAVLGQCSEVSSVAVVIASGKLYAFVCPDSITPSSLRAHAVAHLPPYMVPSAFFPLAELPRTANGKTDKRQLLGLLPSLISQACNRLVTAPENEVQLLIVDTMAQVLNMSASQVDIHDSFFQLGGDSISAIRLSSLCRDSGIHVSIAQIFQYGTPAALAGIIDFDSSPSTTMAYQPFELVASSGVVKEDLTAEVATSMGVETEAIEDILPVSSLQQGFLVSTLKDPSAYMVQMTYDLTGPLDVAKLHQSWSQVVRSHRILRTKFLVPTDQSQHAFLQVVLRDTDFEWTYHDQPLTSLDQAEHHHLAADRARGFTLTGPLLRFAVYRGPAGRHLFCTTFHHALLDAWSESIVMAESLEYYHGVKTQPRPQYHEFIRHLTHIAQEGMVAFWRDNLDGVKLHPTIQFPRESNAKPTEHGEISHTVSTSLLAIKRFCRGMGLTVNSLLRAVWALTLARYLGENEEVTLGVLVSGRNVPVPGIEGMVGMCINALPLRVRVDRNHTITEFLRQVNADSGTLTAYEQCSLVDIKRWAKLDADSDLFNSLLVYDNYETATSARTDQINYVPRSGQNVTEYAYTANFYDQDDMLTLNLSYQTRYCNPSYAHYLGHFIDHCLAAIVSGRTEQLGNLMILPAAEQALIRQWSNGTTVDFPQKDWPAHQFFTQNLATHADAIALESATDQFTYAEVYHRACAIAAALHSQGARCGDRVALLFTRCPEFIFSYLAVLLLGGVCVSMDAKNAPDRLLYMVDLLDGPWVVTHSTTGDLVAGLGLTPERVIYTDHILTNSTQEPKVQHAIEHTSDSLAYIVFTSGTTGQPKGVQVTHRSLANFILAFSERFQLLPDCRFLQMSNLSFDALLIEMFGAFHAGGTLVFQDGELFDDLHRITACFLVPSVLAALEPTDYCNITHLLVGGEAFQASAVAKWSDRVRLYNVYGATEATIFSHGRLITSGVNISVGTTMANMQCYILDDQLRLVPTGQPGEICMGGTGVAEGYWRRPELSSKVFVSNPFGPGRLYRTGDMGCWLTDGEVQVLGRKDFQVKLRGFRIELGEIESTCQAFPGVANAVALVKDKCLAVYVSPTDVKIEALKEHIAAKLPHYMVPEVIVSMEALPLTSIGKVDRRALQALPLPKEPDLDGSDDLPISKTFATLRHALIETLNVDPARVVPSASFLRLG</sequence>
<dbReference type="CDD" id="cd19545">
    <property type="entry name" value="FUM14_C_NRPS-like"/>
    <property type="match status" value="1"/>
</dbReference>
<evidence type="ECO:0000256" key="4">
    <source>
        <dbReference type="SAM" id="MobiDB-lite"/>
    </source>
</evidence>